<comment type="caution">
    <text evidence="2">The sequence shown here is derived from an EMBL/GenBank/DDBJ whole genome shotgun (WGS) entry which is preliminary data.</text>
</comment>
<dbReference type="AlphaFoldDB" id="A0AAN8L5A1"/>
<name>A0AAN8L5A1_9TELE</name>
<dbReference type="Proteomes" id="UP001356427">
    <property type="component" value="Unassembled WGS sequence"/>
</dbReference>
<organism evidence="2 3">
    <name type="scientific">Coregonus suidteri</name>
    <dbReference type="NCBI Taxonomy" id="861788"/>
    <lineage>
        <taxon>Eukaryota</taxon>
        <taxon>Metazoa</taxon>
        <taxon>Chordata</taxon>
        <taxon>Craniata</taxon>
        <taxon>Vertebrata</taxon>
        <taxon>Euteleostomi</taxon>
        <taxon>Actinopterygii</taxon>
        <taxon>Neopterygii</taxon>
        <taxon>Teleostei</taxon>
        <taxon>Protacanthopterygii</taxon>
        <taxon>Salmoniformes</taxon>
        <taxon>Salmonidae</taxon>
        <taxon>Coregoninae</taxon>
        <taxon>Coregonus</taxon>
    </lineage>
</organism>
<reference evidence="2 3" key="1">
    <citation type="submission" date="2021-04" db="EMBL/GenBank/DDBJ databases">
        <authorList>
            <person name="De Guttry C."/>
            <person name="Zahm M."/>
            <person name="Klopp C."/>
            <person name="Cabau C."/>
            <person name="Louis A."/>
            <person name="Berthelot C."/>
            <person name="Parey E."/>
            <person name="Roest Crollius H."/>
            <person name="Montfort J."/>
            <person name="Robinson-Rechavi M."/>
            <person name="Bucao C."/>
            <person name="Bouchez O."/>
            <person name="Gislard M."/>
            <person name="Lluch J."/>
            <person name="Milhes M."/>
            <person name="Lampietro C."/>
            <person name="Lopez Roques C."/>
            <person name="Donnadieu C."/>
            <person name="Braasch I."/>
            <person name="Desvignes T."/>
            <person name="Postlethwait J."/>
            <person name="Bobe J."/>
            <person name="Wedekind C."/>
            <person name="Guiguen Y."/>
        </authorList>
    </citation>
    <scope>NUCLEOTIDE SEQUENCE [LARGE SCALE GENOMIC DNA]</scope>
    <source>
        <strain evidence="2">Cs_M1</strain>
        <tissue evidence="2">Blood</tissue>
    </source>
</reference>
<feature type="region of interest" description="Disordered" evidence="1">
    <location>
        <begin position="77"/>
        <end position="124"/>
    </location>
</feature>
<evidence type="ECO:0000313" key="3">
    <source>
        <dbReference type="Proteomes" id="UP001356427"/>
    </source>
</evidence>
<evidence type="ECO:0000313" key="2">
    <source>
        <dbReference type="EMBL" id="KAK6305387.1"/>
    </source>
</evidence>
<evidence type="ECO:0000256" key="1">
    <source>
        <dbReference type="SAM" id="MobiDB-lite"/>
    </source>
</evidence>
<protein>
    <submittedName>
        <fullName evidence="2">Uncharacterized protein</fullName>
    </submittedName>
</protein>
<gene>
    <name evidence="2" type="ORF">J4Q44_G00241670</name>
</gene>
<dbReference type="EMBL" id="JAGTTL010000022">
    <property type="protein sequence ID" value="KAK6305387.1"/>
    <property type="molecule type" value="Genomic_DNA"/>
</dbReference>
<proteinExistence type="predicted"/>
<accession>A0AAN8L5A1</accession>
<keyword evidence="3" id="KW-1185">Reference proteome</keyword>
<sequence>MAGGALQGQMLKCRCEATARLSSPVPACRATLHGMVSALLSQLPVSLILNPVEIGQAERGSFDQAFISDVVTVSAPPDPREPWSPVVRSGAVELQAGGHTQPALGDRETDRLPARLPPPPQHQVTSLSISKHCIITTEVASVITK</sequence>